<evidence type="ECO:0000313" key="1">
    <source>
        <dbReference type="EMBL" id="KAJ4708138.1"/>
    </source>
</evidence>
<proteinExistence type="predicted"/>
<comment type="caution">
    <text evidence="1">The sequence shown here is derived from an EMBL/GenBank/DDBJ whole genome shotgun (WGS) entry which is preliminary data.</text>
</comment>
<dbReference type="Proteomes" id="UP001164539">
    <property type="component" value="Chromosome 10"/>
</dbReference>
<gene>
    <name evidence="1" type="ORF">OWV82_018135</name>
</gene>
<evidence type="ECO:0000313" key="2">
    <source>
        <dbReference type="Proteomes" id="UP001164539"/>
    </source>
</evidence>
<organism evidence="1 2">
    <name type="scientific">Melia azedarach</name>
    <name type="common">Chinaberry tree</name>
    <dbReference type="NCBI Taxonomy" id="155640"/>
    <lineage>
        <taxon>Eukaryota</taxon>
        <taxon>Viridiplantae</taxon>
        <taxon>Streptophyta</taxon>
        <taxon>Embryophyta</taxon>
        <taxon>Tracheophyta</taxon>
        <taxon>Spermatophyta</taxon>
        <taxon>Magnoliopsida</taxon>
        <taxon>eudicotyledons</taxon>
        <taxon>Gunneridae</taxon>
        <taxon>Pentapetalae</taxon>
        <taxon>rosids</taxon>
        <taxon>malvids</taxon>
        <taxon>Sapindales</taxon>
        <taxon>Meliaceae</taxon>
        <taxon>Melia</taxon>
    </lineage>
</organism>
<dbReference type="EMBL" id="CM051403">
    <property type="protein sequence ID" value="KAJ4708138.1"/>
    <property type="molecule type" value="Genomic_DNA"/>
</dbReference>
<keyword evidence="2" id="KW-1185">Reference proteome</keyword>
<keyword evidence="1" id="KW-0675">Receptor</keyword>
<name>A0ACC1XAF0_MELAZ</name>
<sequence length="1455" mass="156614">MARFHSHHHTLHFTILFTLLTFIINPNLISSSINDNDFSIVDFDSNLFHQDYSPPSPPPPPPHPPSVSCTEDLGGIGSLDSTCQIVSDLNLTQDVYIAGIGDFVILSGVKFHCPIPGCSITVNISGNFTLGANASVFAGTFDLTAQNASFLNNSAVNTTALAGKPPPQTSGTPQGIDGAGGGHGGRGACCLVDKSKLPEDVWGGDAYSWSSLQRPWSYGSRGGTTSREVEYGGGGGGRVKMVIEGLLVVDGSILTDGGDGGNKGGGGSGGSIHIKGFKMTGNGLISACGGNGFAGGGGGRVSVDIFSRHDEPKIFVHGGSSFGCPDNAGAAGTLYDAVPRTLTVSNHNMSTDTETLLLEFPNQPLWTNVYVRNHARATVPLLWSRVQVQGQISLLCGGVLSFGLAHYASSEFELLAEELLMSDSVIKVYGALRMSVKIFLMWNSKMLIDGGGDATVATSLLEASNLVVLKESSVIHSNANLGVHGQGLLNLSGPGDCIEAQRLVLSLFYSIHVGRGSVLHGPLVNATTDSVTPRLYCELENCPFELLHPPEDCNVNSSLSFTLQICRVEDIVVDGLVEGSVIHFHRARTISVQSSGTISASGMGCTGGVGRGNVSSNGVGSGGGHGGKGGLGCFNDSCVEGGISYGNAELPCELGSGSGNESLGDSTAGGGIIVMGSFEHPLSSLSIEGSVRADGESSEVSSIKKNYVVRNASSGGSGGGSGGTILLFLRGLDVGESAILSSVGGYGSRIGGGGGGGGRIHFHWSDIPTGDVYLPIATVRGNIHTGGGLGGHERGAGENGTTTGKACPKGLYGTFCEECPVGTYKNVTGSDEALCRRCPADDLPHRGVYIPVRGGIAETPCPYKCISDRYHMPHCYTALEELIYTFGGPWLFCLLLMGLLILLALVLSVARMKFVGVDELPGPAPTQHGSQIDHSFPFLESLNEVLETNRAEESQSHVHRMYFMGPNTFSEPWHLPHTPPEQIKEIVYEGAFNTFVDEINAIATYHWWEGAMYSILAILAYPLAWSWQQWRRRMKLQRLREYVRSEYDHACLRSCRSRALYEGLKVAATSDLMLAYLDFFLGGDEKRTDLPPRLHQRFPMSVIFGGDGSYMAPFSLQNDNVLTSLMSQSVPPTTWYRLVAGVNAQLRLVRRGRLRATFRPVLRWLETHANPTLRMHGVCVDLAWFQATACGYCQYGLLVYAVEGENETTSIESFDGGRIIEQLRVKSIDRENPSGRLREDTLLTPAQRSSESYVKRKRSYGGIIDTNSLQMLEEKRDIFYFLSFIVHNTKPVGHQDLVGLVISVLLLGDFSLVLLTLLQLYSISLVDVFLVLFILPLGILLPFPAGINALFSHGPRRSVGLARVYALWNVTSLINVGVAFLCGYIHYSSQSSPSKRLPNFQPWSFSMDESEWWIFPAGLVLCKIFQSQLVNWHVANLEIQDRSLYSNDFELFWQS</sequence>
<reference evidence="1 2" key="1">
    <citation type="journal article" date="2023" name="Science">
        <title>Complex scaffold remodeling in plant triterpene biosynthesis.</title>
        <authorList>
            <person name="De La Pena R."/>
            <person name="Hodgson H."/>
            <person name="Liu J.C."/>
            <person name="Stephenson M.J."/>
            <person name="Martin A.C."/>
            <person name="Owen C."/>
            <person name="Harkess A."/>
            <person name="Leebens-Mack J."/>
            <person name="Jimenez L.E."/>
            <person name="Osbourn A."/>
            <person name="Sattely E.S."/>
        </authorList>
    </citation>
    <scope>NUCLEOTIDE SEQUENCE [LARGE SCALE GENOMIC DNA]</scope>
    <source>
        <strain evidence="2">cv. JPN11</strain>
        <tissue evidence="1">Leaf</tissue>
    </source>
</reference>
<protein>
    <submittedName>
        <fullName evidence="1">Ephrin type-B receptor</fullName>
    </submittedName>
</protein>
<accession>A0ACC1XAF0</accession>